<dbReference type="GeneID" id="126885434"/>
<evidence type="ECO:0000313" key="4">
    <source>
        <dbReference type="Proteomes" id="UP001652700"/>
    </source>
</evidence>
<feature type="region of interest" description="Disordered" evidence="1">
    <location>
        <begin position="74"/>
        <end position="100"/>
    </location>
</feature>
<sequence length="970" mass="110768">MKPKRYKVQCCECKSVFNNDFKSQHEKVKHGGKRVSIQNIGAPANPFEAALKKRKYEAETETIIEATSTASDTDSVRISSNDSPYKKIDGSENTDVSENMDLNMPSASTTIPSDIDVEPDVISINTDDEATQCLSNTISSDQPGEEKSFISLLGKFSYLLDSLNESKGLLEKYHKSEILDEKMTTIDMLNSVTELRQNCNSIIDIANEVLANLNKDNISFEIDDQNSLSDNIVNHDPAMRPSKLSTNQKNYLIRLGPHQPRLAAFPSDGKNRFNAQWYNEFEFLEYSTINDSVFCFVCCLFPKGIGREKGESSWVEGGVNGWGKMKSAGKNKLGKLQQHFSSMAHKAALSDYCNFLITERHIDVFLDKNKRNTLIEQEKIHSQNKRVLWVLMDTIRTLGILGLGFRKSDSASEGNFGQIVNLISRHNSVVKQWFDDRKLRPYHVTYMSGESQNEMISLIGSEVRSLIIEEIKECLFFSIMADTTPDLSHKDILSLVIRYADNKGNIHERLIKTFECCDKSGLGMAELLIKCLSELEIDSSKLAFQSYDFASNMSGRFNGVQKKITDIVEHNVPYIPCQDHRTNTVLEHACNVSALIRNFFDTLEELYVFFTSSTKRFKHLQEKIQEIDKSVQLKNLSRTRWTAKADSVRALNQTVDQIIEVLSDISKNREFDGSTRTKALGLYKKILNFDFIASFFFLKNILPKIKILTETIETPNLNIIDCINLIKTTALNLRNTDYDHNSLNSLIESAIKYAEKLNIDPYSDFSKYHRRRIMPKKIDENRDTEVDMDLKTFYRRDFQEILDTLSSGLNDNFEHIKKSIEPLYSVLTFPLDKRNITLKILGDIFAMFPPGSKKPDVHSLQGELEVLFDMNSKVSSFPELLSNVTKLKDNLNQAFCFCMFVLTVPYGVSTNERSFSQLKIIKNVLRTTMSDERLDNLMLLKCESDMALKLDLGYTIDKWATLKKRRIILK</sequence>
<evidence type="ECO:0000256" key="1">
    <source>
        <dbReference type="SAM" id="MobiDB-lite"/>
    </source>
</evidence>
<dbReference type="InterPro" id="IPR025398">
    <property type="entry name" value="DUF4371"/>
</dbReference>
<dbReference type="InterPro" id="IPR006580">
    <property type="entry name" value="Znf_TTF"/>
</dbReference>
<evidence type="ECO:0000313" key="3">
    <source>
        <dbReference type="EnsemblMetazoa" id="XP_050507961.1"/>
    </source>
</evidence>
<dbReference type="PANTHER" id="PTHR45749:SF21">
    <property type="entry name" value="DUF4371 DOMAIN-CONTAINING PROTEIN"/>
    <property type="match status" value="1"/>
</dbReference>
<organism evidence="3 4">
    <name type="scientific">Diabrotica virgifera virgifera</name>
    <name type="common">western corn rootworm</name>
    <dbReference type="NCBI Taxonomy" id="50390"/>
    <lineage>
        <taxon>Eukaryota</taxon>
        <taxon>Metazoa</taxon>
        <taxon>Ecdysozoa</taxon>
        <taxon>Arthropoda</taxon>
        <taxon>Hexapoda</taxon>
        <taxon>Insecta</taxon>
        <taxon>Pterygota</taxon>
        <taxon>Neoptera</taxon>
        <taxon>Endopterygota</taxon>
        <taxon>Coleoptera</taxon>
        <taxon>Polyphaga</taxon>
        <taxon>Cucujiformia</taxon>
        <taxon>Chrysomeloidea</taxon>
        <taxon>Chrysomelidae</taxon>
        <taxon>Galerucinae</taxon>
        <taxon>Diabroticina</taxon>
        <taxon>Diabroticites</taxon>
        <taxon>Diabrotica</taxon>
    </lineage>
</organism>
<keyword evidence="4" id="KW-1185">Reference proteome</keyword>
<dbReference type="Pfam" id="PF14291">
    <property type="entry name" value="DUF4371"/>
    <property type="match status" value="1"/>
</dbReference>
<protein>
    <recommendedName>
        <fullName evidence="2">TTF-type domain-containing protein</fullName>
    </recommendedName>
</protein>
<dbReference type="PANTHER" id="PTHR45749">
    <property type="match status" value="1"/>
</dbReference>
<reference evidence="3" key="1">
    <citation type="submission" date="2025-05" db="UniProtKB">
        <authorList>
            <consortium name="EnsemblMetazoa"/>
        </authorList>
    </citation>
    <scope>IDENTIFICATION</scope>
</reference>
<proteinExistence type="predicted"/>
<feature type="compositionally biased region" description="Polar residues" evidence="1">
    <location>
        <begin position="74"/>
        <end position="83"/>
    </location>
</feature>
<dbReference type="RefSeq" id="XP_050507961.1">
    <property type="nucleotide sequence ID" value="XM_050652004.1"/>
</dbReference>
<dbReference type="InterPro" id="IPR012337">
    <property type="entry name" value="RNaseH-like_sf"/>
</dbReference>
<dbReference type="SUPFAM" id="SSF53098">
    <property type="entry name" value="Ribonuclease H-like"/>
    <property type="match status" value="1"/>
</dbReference>
<dbReference type="SMART" id="SM00597">
    <property type="entry name" value="ZnF_TTF"/>
    <property type="match status" value="1"/>
</dbReference>
<name>A0ABM5KCP7_DIAVI</name>
<evidence type="ECO:0000259" key="2">
    <source>
        <dbReference type="SMART" id="SM00597"/>
    </source>
</evidence>
<accession>A0ABM5KCP7</accession>
<dbReference type="EnsemblMetazoa" id="XM_050652004.1">
    <property type="protein sequence ID" value="XP_050507961.1"/>
    <property type="gene ID" value="LOC126885434"/>
</dbReference>
<dbReference type="Proteomes" id="UP001652700">
    <property type="component" value="Unplaced"/>
</dbReference>
<feature type="domain" description="TTF-type" evidence="2">
    <location>
        <begin position="269"/>
        <end position="368"/>
    </location>
</feature>